<organism evidence="3 4">
    <name type="scientific">Desulfovibrio gilichinskyi</name>
    <dbReference type="NCBI Taxonomy" id="1519643"/>
    <lineage>
        <taxon>Bacteria</taxon>
        <taxon>Pseudomonadati</taxon>
        <taxon>Thermodesulfobacteriota</taxon>
        <taxon>Desulfovibrionia</taxon>
        <taxon>Desulfovibrionales</taxon>
        <taxon>Desulfovibrionaceae</taxon>
        <taxon>Desulfovibrio</taxon>
    </lineage>
</organism>
<proteinExistence type="predicted"/>
<dbReference type="OrthoDB" id="5459389at2"/>
<dbReference type="Proteomes" id="UP000192906">
    <property type="component" value="Unassembled WGS sequence"/>
</dbReference>
<sequence length="167" mass="18202">MKVLLKSSIAAFVFCLFFASFVQASTVKANNWYNEATGVKTMKLWVTTPEVSIKSVSFNKDSLDGWSWSYSGNSRNSVILTGPATSGIKDVLPDFKFTTPSSKTSFAVEWAEIGGPTVLTGTNFYENKKWTFTKGEISNSSTPLPGALLLMGGGLSVLAFLRRKFAK</sequence>
<feature type="transmembrane region" description="Helical" evidence="1">
    <location>
        <begin position="144"/>
        <end position="161"/>
    </location>
</feature>
<keyword evidence="4" id="KW-1185">Reference proteome</keyword>
<accession>A0A1X7F0U3</accession>
<dbReference type="RefSeq" id="WP_137982579.1">
    <property type="nucleotide sequence ID" value="NZ_FWZU01000008.1"/>
</dbReference>
<keyword evidence="1" id="KW-0812">Transmembrane</keyword>
<evidence type="ECO:0000256" key="1">
    <source>
        <dbReference type="SAM" id="Phobius"/>
    </source>
</evidence>
<dbReference type="STRING" id="1519643.SAMN06295933_3559"/>
<evidence type="ECO:0000313" key="4">
    <source>
        <dbReference type="Proteomes" id="UP000192906"/>
    </source>
</evidence>
<keyword evidence="1" id="KW-1133">Transmembrane helix</keyword>
<evidence type="ECO:0000256" key="2">
    <source>
        <dbReference type="SAM" id="SignalP"/>
    </source>
</evidence>
<keyword evidence="2" id="KW-0732">Signal</keyword>
<protein>
    <submittedName>
        <fullName evidence="3">PEP-CTERM protein-sorting domain-containing protein</fullName>
    </submittedName>
</protein>
<reference evidence="4" key="1">
    <citation type="submission" date="2017-04" db="EMBL/GenBank/DDBJ databases">
        <authorList>
            <person name="Varghese N."/>
            <person name="Submissions S."/>
        </authorList>
    </citation>
    <scope>NUCLEOTIDE SEQUENCE [LARGE SCALE GENOMIC DNA]</scope>
    <source>
        <strain evidence="4">K3S</strain>
    </source>
</reference>
<name>A0A1X7F0U3_9BACT</name>
<keyword evidence="1" id="KW-0472">Membrane</keyword>
<feature type="chain" id="PRO_5012078242" evidence="2">
    <location>
        <begin position="25"/>
        <end position="167"/>
    </location>
</feature>
<dbReference type="AlphaFoldDB" id="A0A1X7F0U3"/>
<feature type="signal peptide" evidence="2">
    <location>
        <begin position="1"/>
        <end position="24"/>
    </location>
</feature>
<dbReference type="EMBL" id="FWZU01000008">
    <property type="protein sequence ID" value="SMF43520.1"/>
    <property type="molecule type" value="Genomic_DNA"/>
</dbReference>
<gene>
    <name evidence="3" type="ORF">SAMN06295933_3559</name>
</gene>
<evidence type="ECO:0000313" key="3">
    <source>
        <dbReference type="EMBL" id="SMF43520.1"/>
    </source>
</evidence>